<proteinExistence type="predicted"/>
<gene>
    <name evidence="1" type="ORF">DILT_LOCUS15744</name>
</gene>
<accession>A0A3P7MP58</accession>
<dbReference type="OrthoDB" id="425014at2759"/>
<protein>
    <recommendedName>
        <fullName evidence="3">Reverse transcriptase domain-containing protein</fullName>
    </recommendedName>
</protein>
<sequence length="200" mass="22162">MAPAQRCRSSPEVSLVSPSLVASIMWSTEISLGSDHLPINYRTDGHCLKILRRKAPTRVSANTVHDLLFADDCALNTTTEADIQRSMYHFAAGCAKFSLTIITEKTVVMHQPLQGADYNVPRINVNCAELKVVDNFAYLGSTLSRNTRIDNEVTRRISKASQAFGRLQSSVWNRHGFQMSTKLKTYGAVVFTTYLCGADT</sequence>
<reference evidence="1 2" key="1">
    <citation type="submission" date="2018-11" db="EMBL/GenBank/DDBJ databases">
        <authorList>
            <consortium name="Pathogen Informatics"/>
        </authorList>
    </citation>
    <scope>NUCLEOTIDE SEQUENCE [LARGE SCALE GENOMIC DNA]</scope>
</reference>
<organism evidence="1 2">
    <name type="scientific">Dibothriocephalus latus</name>
    <name type="common">Fish tapeworm</name>
    <name type="synonym">Diphyllobothrium latum</name>
    <dbReference type="NCBI Taxonomy" id="60516"/>
    <lineage>
        <taxon>Eukaryota</taxon>
        <taxon>Metazoa</taxon>
        <taxon>Spiralia</taxon>
        <taxon>Lophotrochozoa</taxon>
        <taxon>Platyhelminthes</taxon>
        <taxon>Cestoda</taxon>
        <taxon>Eucestoda</taxon>
        <taxon>Diphyllobothriidea</taxon>
        <taxon>Diphyllobothriidae</taxon>
        <taxon>Dibothriocephalus</taxon>
    </lineage>
</organism>
<evidence type="ECO:0000313" key="1">
    <source>
        <dbReference type="EMBL" id="VDN31414.1"/>
    </source>
</evidence>
<keyword evidence="2" id="KW-1185">Reference proteome</keyword>
<dbReference type="EMBL" id="UYRU01080823">
    <property type="protein sequence ID" value="VDN31414.1"/>
    <property type="molecule type" value="Genomic_DNA"/>
</dbReference>
<dbReference type="PANTHER" id="PTHR47027:SF26">
    <property type="entry name" value="REVERSE TRANSCRIPTASE DOMAIN-CONTAINING PROTEIN"/>
    <property type="match status" value="1"/>
</dbReference>
<evidence type="ECO:0008006" key="3">
    <source>
        <dbReference type="Google" id="ProtNLM"/>
    </source>
</evidence>
<dbReference type="PANTHER" id="PTHR47027">
    <property type="entry name" value="REVERSE TRANSCRIPTASE DOMAIN-CONTAINING PROTEIN"/>
    <property type="match status" value="1"/>
</dbReference>
<name>A0A3P7MP58_DIBLA</name>
<dbReference type="AlphaFoldDB" id="A0A3P7MP58"/>
<dbReference type="Proteomes" id="UP000281553">
    <property type="component" value="Unassembled WGS sequence"/>
</dbReference>
<evidence type="ECO:0000313" key="2">
    <source>
        <dbReference type="Proteomes" id="UP000281553"/>
    </source>
</evidence>